<comment type="cofactor">
    <cofactor evidence="2">
        <name>[4Fe-4S] cluster</name>
        <dbReference type="ChEBI" id="CHEBI:49883"/>
    </cofactor>
</comment>
<dbReference type="InterPro" id="IPR027467">
    <property type="entry name" value="MopterinOxRdtase_cofactor_BS"/>
</dbReference>
<dbReference type="PROSITE" id="PS00551">
    <property type="entry name" value="MOLYBDOPTERIN_PROK_1"/>
    <property type="match status" value="1"/>
</dbReference>
<reference evidence="17 18" key="1">
    <citation type="submission" date="2017-03" db="EMBL/GenBank/DDBJ databases">
        <title>Genome sequence of Geothermobacter sp. EPR-M, Deep-Sea Iron Reducer.</title>
        <authorList>
            <person name="Tully B."/>
            <person name="Savalia P."/>
            <person name="Abuyen K."/>
            <person name="Baughan C."/>
            <person name="Romero E."/>
            <person name="Ronkowski C."/>
            <person name="Torres B."/>
            <person name="Tremblay J."/>
            <person name="Trujillo A."/>
            <person name="Tyler M."/>
            <person name="Perez-Rodriguez I."/>
            <person name="Amend J."/>
        </authorList>
    </citation>
    <scope>NUCLEOTIDE SEQUENCE [LARGE SCALE GENOMIC DNA]</scope>
    <source>
        <strain evidence="17 18">EPR-M</strain>
    </source>
</reference>
<keyword evidence="8" id="KW-0249">Electron transport</keyword>
<evidence type="ECO:0000256" key="14">
    <source>
        <dbReference type="ARBA" id="ARBA00055000"/>
    </source>
</evidence>
<evidence type="ECO:0000256" key="2">
    <source>
        <dbReference type="ARBA" id="ARBA00001966"/>
    </source>
</evidence>
<dbReference type="Pfam" id="PF01568">
    <property type="entry name" value="Molydop_binding"/>
    <property type="match status" value="1"/>
</dbReference>
<dbReference type="InterPro" id="IPR041925">
    <property type="entry name" value="CT_Formate-Dh_H"/>
</dbReference>
<evidence type="ECO:0000256" key="4">
    <source>
        <dbReference type="ARBA" id="ARBA00022505"/>
    </source>
</evidence>
<comment type="cofactor">
    <cofactor evidence="1">
        <name>Mo-bis(molybdopterin guanine dinucleotide)</name>
        <dbReference type="ChEBI" id="CHEBI:60539"/>
    </cofactor>
</comment>
<keyword evidence="7" id="KW-0574">Periplasm</keyword>
<organism evidence="17 18">
    <name type="scientific">Geothermobacter hydrogeniphilus</name>
    <dbReference type="NCBI Taxonomy" id="1969733"/>
    <lineage>
        <taxon>Bacteria</taxon>
        <taxon>Pseudomonadati</taxon>
        <taxon>Thermodesulfobacteriota</taxon>
        <taxon>Desulfuromonadia</taxon>
        <taxon>Desulfuromonadales</taxon>
        <taxon>Geothermobacteraceae</taxon>
        <taxon>Geothermobacter</taxon>
    </lineage>
</organism>
<dbReference type="FunFam" id="3.40.228.10:FF:000002">
    <property type="entry name" value="Formate dehydrogenase subunit alpha"/>
    <property type="match status" value="1"/>
</dbReference>
<dbReference type="InterPro" id="IPR006478">
    <property type="entry name" value="Formate_DH_asu"/>
</dbReference>
<keyword evidence="4" id="KW-0500">Molybdenum</keyword>
<dbReference type="SUPFAM" id="SSF50692">
    <property type="entry name" value="ADC-like"/>
    <property type="match status" value="1"/>
</dbReference>
<dbReference type="Gene3D" id="2.20.25.90">
    <property type="entry name" value="ADC-like domains"/>
    <property type="match status" value="1"/>
</dbReference>
<accession>A0A1X0Y0X5</accession>
<keyword evidence="11" id="KW-0411">Iron-sulfur</keyword>
<comment type="caution">
    <text evidence="17">The sequence shown here is derived from an EMBL/GenBank/DDBJ whole genome shotgun (WGS) entry which is preliminary data.</text>
</comment>
<dbReference type="PROSITE" id="PS00490">
    <property type="entry name" value="MOLYBDOPTERIN_PROK_2"/>
    <property type="match status" value="1"/>
</dbReference>
<dbReference type="Pfam" id="PF00384">
    <property type="entry name" value="Molybdopterin"/>
    <property type="match status" value="1"/>
</dbReference>
<keyword evidence="6" id="KW-0732">Signal</keyword>
<dbReference type="InterPro" id="IPR050123">
    <property type="entry name" value="Prok_molybdopt-oxidoreductase"/>
</dbReference>
<evidence type="ECO:0000313" key="17">
    <source>
        <dbReference type="EMBL" id="ORJ58738.1"/>
    </source>
</evidence>
<gene>
    <name evidence="17" type="ORF">B5V00_11610</name>
</gene>
<dbReference type="GO" id="GO:0046872">
    <property type="term" value="F:metal ion binding"/>
    <property type="evidence" value="ECO:0007669"/>
    <property type="project" value="UniProtKB-KW"/>
</dbReference>
<dbReference type="GO" id="GO:0051539">
    <property type="term" value="F:4 iron, 4 sulfur cluster binding"/>
    <property type="evidence" value="ECO:0007669"/>
    <property type="project" value="UniProtKB-KW"/>
</dbReference>
<keyword evidence="3" id="KW-0004">4Fe-4S</keyword>
<keyword evidence="9" id="KW-0560">Oxidoreductase</keyword>
<dbReference type="PROSITE" id="PS51669">
    <property type="entry name" value="4FE4S_MOW_BIS_MGD"/>
    <property type="match status" value="1"/>
</dbReference>
<dbReference type="OrthoDB" id="9816402at2"/>
<dbReference type="SMART" id="SM00926">
    <property type="entry name" value="Molybdop_Fe4S4"/>
    <property type="match status" value="1"/>
</dbReference>
<keyword evidence="12" id="KW-0534">Nitrate assimilation</keyword>
<keyword evidence="10" id="KW-0408">Iron</keyword>
<dbReference type="CDD" id="cd02790">
    <property type="entry name" value="MopB_CT_Formate-Dh_H"/>
    <property type="match status" value="1"/>
</dbReference>
<dbReference type="Pfam" id="PF04879">
    <property type="entry name" value="Molybdop_Fe4S4"/>
    <property type="match status" value="1"/>
</dbReference>
<comment type="function">
    <text evidence="14">Catalytic subunit of the periplasmic nitrate reductase complex NapAB. Receives electrons from NapB and catalyzes the reduction of nitrate to nitrite.</text>
</comment>
<protein>
    <recommendedName>
        <fullName evidence="15">nitrate reductase (cytochrome)</fullName>
        <ecNumber evidence="15">1.9.6.1</ecNumber>
    </recommendedName>
</protein>
<dbReference type="PANTHER" id="PTHR43105">
    <property type="entry name" value="RESPIRATORY NITRATE REDUCTASE"/>
    <property type="match status" value="1"/>
</dbReference>
<evidence type="ECO:0000256" key="11">
    <source>
        <dbReference type="ARBA" id="ARBA00023014"/>
    </source>
</evidence>
<dbReference type="Gene3D" id="3.40.228.10">
    <property type="entry name" value="Dimethylsulfoxide Reductase, domain 2"/>
    <property type="match status" value="1"/>
</dbReference>
<evidence type="ECO:0000256" key="3">
    <source>
        <dbReference type="ARBA" id="ARBA00022485"/>
    </source>
</evidence>
<evidence type="ECO:0000256" key="9">
    <source>
        <dbReference type="ARBA" id="ARBA00023002"/>
    </source>
</evidence>
<dbReference type="STRING" id="1969733.B5V00_11610"/>
<evidence type="ECO:0000256" key="15">
    <source>
        <dbReference type="ARBA" id="ARBA00067026"/>
    </source>
</evidence>
<dbReference type="GO" id="GO:0050140">
    <property type="term" value="F:nitrate reductase (cytochrome) activity"/>
    <property type="evidence" value="ECO:0007669"/>
    <property type="project" value="UniProtKB-EC"/>
</dbReference>
<evidence type="ECO:0000256" key="13">
    <source>
        <dbReference type="ARBA" id="ARBA00052176"/>
    </source>
</evidence>
<dbReference type="Gene3D" id="2.40.40.20">
    <property type="match status" value="1"/>
</dbReference>
<dbReference type="NCBIfam" id="TIGR01591">
    <property type="entry name" value="Fdh-alpha"/>
    <property type="match status" value="1"/>
</dbReference>
<comment type="catalytic activity">
    <reaction evidence="13">
        <text>2 Fe(II)-[cytochrome] + nitrate + 2 H(+) = 2 Fe(III)-[cytochrome] + nitrite + H2O</text>
        <dbReference type="Rhea" id="RHEA:12909"/>
        <dbReference type="Rhea" id="RHEA-COMP:11777"/>
        <dbReference type="Rhea" id="RHEA-COMP:11778"/>
        <dbReference type="ChEBI" id="CHEBI:15377"/>
        <dbReference type="ChEBI" id="CHEBI:15378"/>
        <dbReference type="ChEBI" id="CHEBI:16301"/>
        <dbReference type="ChEBI" id="CHEBI:17632"/>
        <dbReference type="ChEBI" id="CHEBI:29033"/>
        <dbReference type="ChEBI" id="CHEBI:29034"/>
        <dbReference type="EC" id="1.9.6.1"/>
    </reaction>
</comment>
<evidence type="ECO:0000256" key="10">
    <source>
        <dbReference type="ARBA" id="ARBA00023004"/>
    </source>
</evidence>
<dbReference type="GO" id="GO:0022904">
    <property type="term" value="P:respiratory electron transport chain"/>
    <property type="evidence" value="ECO:0007669"/>
    <property type="project" value="TreeGrafter"/>
</dbReference>
<feature type="domain" description="4Fe-4S Mo/W bis-MGD-type" evidence="16">
    <location>
        <begin position="1"/>
        <end position="58"/>
    </location>
</feature>
<evidence type="ECO:0000256" key="1">
    <source>
        <dbReference type="ARBA" id="ARBA00001942"/>
    </source>
</evidence>
<dbReference type="InterPro" id="IPR006656">
    <property type="entry name" value="Mopterin_OxRdtase"/>
</dbReference>
<evidence type="ECO:0000256" key="6">
    <source>
        <dbReference type="ARBA" id="ARBA00022729"/>
    </source>
</evidence>
<dbReference type="Gene3D" id="3.40.50.740">
    <property type="match status" value="1"/>
</dbReference>
<proteinExistence type="predicted"/>
<evidence type="ECO:0000256" key="5">
    <source>
        <dbReference type="ARBA" id="ARBA00022723"/>
    </source>
</evidence>
<dbReference type="PANTHER" id="PTHR43105:SF10">
    <property type="entry name" value="NADH-QUINONE OXIDOREDUCTASE SUBUNIT G"/>
    <property type="match status" value="1"/>
</dbReference>
<evidence type="ECO:0000256" key="12">
    <source>
        <dbReference type="ARBA" id="ARBA00023063"/>
    </source>
</evidence>
<dbReference type="Proteomes" id="UP000193136">
    <property type="component" value="Unassembled WGS sequence"/>
</dbReference>
<name>A0A1X0Y0X5_9BACT</name>
<evidence type="ECO:0000313" key="18">
    <source>
        <dbReference type="Proteomes" id="UP000193136"/>
    </source>
</evidence>
<dbReference type="CDD" id="cd02753">
    <property type="entry name" value="MopB_Formate-Dh-H"/>
    <property type="match status" value="1"/>
</dbReference>
<dbReference type="GO" id="GO:0043546">
    <property type="term" value="F:molybdopterin cofactor binding"/>
    <property type="evidence" value="ECO:0007669"/>
    <property type="project" value="InterPro"/>
</dbReference>
<dbReference type="InterPro" id="IPR006963">
    <property type="entry name" value="Mopterin_OxRdtase_4Fe-4S_dom"/>
</dbReference>
<dbReference type="GO" id="GO:0003954">
    <property type="term" value="F:NADH dehydrogenase activity"/>
    <property type="evidence" value="ECO:0007669"/>
    <property type="project" value="TreeGrafter"/>
</dbReference>
<keyword evidence="8" id="KW-0813">Transport</keyword>
<evidence type="ECO:0000259" key="16">
    <source>
        <dbReference type="PROSITE" id="PS51669"/>
    </source>
</evidence>
<keyword evidence="5" id="KW-0479">Metal-binding</keyword>
<dbReference type="InterPro" id="IPR009010">
    <property type="entry name" value="Asp_de-COase-like_dom_sf"/>
</dbReference>
<keyword evidence="18" id="KW-1185">Reference proteome</keyword>
<dbReference type="AlphaFoldDB" id="A0A1X0Y0X5"/>
<dbReference type="GO" id="GO:0008863">
    <property type="term" value="F:formate dehydrogenase (NAD+) activity"/>
    <property type="evidence" value="ECO:0007669"/>
    <property type="project" value="InterPro"/>
</dbReference>
<dbReference type="SUPFAM" id="SSF53706">
    <property type="entry name" value="Formate dehydrogenase/DMSO reductase, domains 1-3"/>
    <property type="match status" value="1"/>
</dbReference>
<dbReference type="GO" id="GO:0016020">
    <property type="term" value="C:membrane"/>
    <property type="evidence" value="ECO:0007669"/>
    <property type="project" value="TreeGrafter"/>
</dbReference>
<sequence>MKTTLTTCPWCGTGCNFHLFTDERGRLSGVEPAAGHPVSRGQLCLKGWNAHAFVNHPERLTVPLYRRQGKLVPCDWNSALDLLHERLSAIAERHGSDSLMFLASAKASNEENFLLMKLARAGFGTNNIDHCARLCHSSTVFGLAETLGSGAMTNSLDCFEQTDLMLVIGSNTTEQHPLIGSRILQAKQCGADLIVIDSRTIRLARHADLHLRPRNGTDVALLCGIMRQILADGLEDRDFIAARCENFAAFETSLRDCTPERVAAITGVPKEQLVAAARRFARADKAMIVFAMGITQHSHGVDNVRALSNLALLTGNLGRPGTGINPLRGQNNVQGACDMGALPDVYSGYQKVSDPAARKKFAIAWGVDLPEQPGLMATHAMEAAAEGRIRGMLIMGENPLLSEANQGLVRQALQKLEFLAVIDIFPTETAQLADLVLPAACYAERDGSYTSTERRVQRGRKAVEPPGEARADWQILRALLGRCGLPADDSGPEQIMNEISALTPSYAGISYPRLEGSGLQWPCPEAEHPGTPILHVESCSRGKARFSPVTYRPSAEVPDTDYPFLLNTGRTGVHWHTGSMTRRSHLLDREEREPYVEIHPQDAARHQLKERQPLQISSRRGSIEALARITDRVPAGQLFIPFHFVEGAANALTNNALDPESGIPEFKVCAVRLQPC</sequence>
<dbReference type="GO" id="GO:0042128">
    <property type="term" value="P:nitrate assimilation"/>
    <property type="evidence" value="ECO:0007669"/>
    <property type="project" value="UniProtKB-KW"/>
</dbReference>
<dbReference type="InterPro" id="IPR041924">
    <property type="entry name" value="Formate_Dh-H_N"/>
</dbReference>
<evidence type="ECO:0000256" key="7">
    <source>
        <dbReference type="ARBA" id="ARBA00022764"/>
    </source>
</evidence>
<dbReference type="FunFam" id="2.40.40.20:FF:000005">
    <property type="entry name" value="Periplasmic nitrate reductase"/>
    <property type="match status" value="1"/>
</dbReference>
<dbReference type="InterPro" id="IPR006655">
    <property type="entry name" value="Mopterin_OxRdtase_prok_CS"/>
</dbReference>
<evidence type="ECO:0000256" key="8">
    <source>
        <dbReference type="ARBA" id="ARBA00022982"/>
    </source>
</evidence>
<dbReference type="InterPro" id="IPR006657">
    <property type="entry name" value="MoPterin_dinucl-bd_dom"/>
</dbReference>
<dbReference type="GO" id="GO:0015942">
    <property type="term" value="P:formate metabolic process"/>
    <property type="evidence" value="ECO:0007669"/>
    <property type="project" value="InterPro"/>
</dbReference>
<dbReference type="EMBL" id="NAAD01000014">
    <property type="protein sequence ID" value="ORJ58738.1"/>
    <property type="molecule type" value="Genomic_DNA"/>
</dbReference>
<dbReference type="EC" id="1.9.6.1" evidence="15"/>